<proteinExistence type="predicted"/>
<feature type="region of interest" description="Disordered" evidence="1">
    <location>
        <begin position="35"/>
        <end position="56"/>
    </location>
</feature>
<dbReference type="EMBL" id="KN840482">
    <property type="protein sequence ID" value="KIP08306.1"/>
    <property type="molecule type" value="Genomic_DNA"/>
</dbReference>
<dbReference type="AlphaFoldDB" id="A0A0C3S0D0"/>
<name>A0A0C3S0D0_PHLG1</name>
<evidence type="ECO:0000313" key="3">
    <source>
        <dbReference type="Proteomes" id="UP000053257"/>
    </source>
</evidence>
<gene>
    <name evidence="2" type="ORF">PHLGIDRAFT_117399</name>
</gene>
<feature type="region of interest" description="Disordered" evidence="1">
    <location>
        <begin position="172"/>
        <end position="203"/>
    </location>
</feature>
<sequence>MPNGRYTSTETTSYSEQAASDSPFDFFATSPPVSSAFSATSTDSTTSSHHASPAPSFMSAAHAQQFAEMMRTRAQSAAGFHQQAASFASFRPSSAASNLQQDRFNSPFTPTGDGIRVHTTLQPEDIPDSGSSSAHTPRVQPFGIPDMYGQMPQNIVEELNMRAAEMTPLGRTTTTTTTTTHRATPPQMRTVHPIPVNVAPSGAYNTSFRESMQTSGGMSDEMRSNMMGDMFDSLDLDAHVGIRSGTPGRTRTVFSGMTSGGTSSSSTPSMSSEEHFRASGRSGFRS</sequence>
<evidence type="ECO:0000256" key="1">
    <source>
        <dbReference type="SAM" id="MobiDB-lite"/>
    </source>
</evidence>
<feature type="compositionally biased region" description="Low complexity" evidence="1">
    <location>
        <begin position="1"/>
        <end position="16"/>
    </location>
</feature>
<reference evidence="2 3" key="1">
    <citation type="journal article" date="2014" name="PLoS Genet.">
        <title>Analysis of the Phlebiopsis gigantea genome, transcriptome and secretome provides insight into its pioneer colonization strategies of wood.</title>
        <authorList>
            <person name="Hori C."/>
            <person name="Ishida T."/>
            <person name="Igarashi K."/>
            <person name="Samejima M."/>
            <person name="Suzuki H."/>
            <person name="Master E."/>
            <person name="Ferreira P."/>
            <person name="Ruiz-Duenas F.J."/>
            <person name="Held B."/>
            <person name="Canessa P."/>
            <person name="Larrondo L.F."/>
            <person name="Schmoll M."/>
            <person name="Druzhinina I.S."/>
            <person name="Kubicek C.P."/>
            <person name="Gaskell J.A."/>
            <person name="Kersten P."/>
            <person name="St John F."/>
            <person name="Glasner J."/>
            <person name="Sabat G."/>
            <person name="Splinter BonDurant S."/>
            <person name="Syed K."/>
            <person name="Yadav J."/>
            <person name="Mgbeahuruike A.C."/>
            <person name="Kovalchuk A."/>
            <person name="Asiegbu F.O."/>
            <person name="Lackner G."/>
            <person name="Hoffmeister D."/>
            <person name="Rencoret J."/>
            <person name="Gutierrez A."/>
            <person name="Sun H."/>
            <person name="Lindquist E."/>
            <person name="Barry K."/>
            <person name="Riley R."/>
            <person name="Grigoriev I.V."/>
            <person name="Henrissat B."/>
            <person name="Kues U."/>
            <person name="Berka R.M."/>
            <person name="Martinez A.T."/>
            <person name="Covert S.F."/>
            <person name="Blanchette R.A."/>
            <person name="Cullen D."/>
        </authorList>
    </citation>
    <scope>NUCLEOTIDE SEQUENCE [LARGE SCALE GENOMIC DNA]</scope>
    <source>
        <strain evidence="2 3">11061_1 CR5-6</strain>
    </source>
</reference>
<accession>A0A0C3S0D0</accession>
<dbReference type="HOGENOM" id="CLU_084837_0_0_1"/>
<evidence type="ECO:0000313" key="2">
    <source>
        <dbReference type="EMBL" id="KIP08306.1"/>
    </source>
</evidence>
<organism evidence="2 3">
    <name type="scientific">Phlebiopsis gigantea (strain 11061_1 CR5-6)</name>
    <name type="common">White-rot fungus</name>
    <name type="synonym">Peniophora gigantea</name>
    <dbReference type="NCBI Taxonomy" id="745531"/>
    <lineage>
        <taxon>Eukaryota</taxon>
        <taxon>Fungi</taxon>
        <taxon>Dikarya</taxon>
        <taxon>Basidiomycota</taxon>
        <taxon>Agaricomycotina</taxon>
        <taxon>Agaricomycetes</taxon>
        <taxon>Polyporales</taxon>
        <taxon>Phanerochaetaceae</taxon>
        <taxon>Phlebiopsis</taxon>
    </lineage>
</organism>
<protein>
    <submittedName>
        <fullName evidence="2">Uncharacterized protein</fullName>
    </submittedName>
</protein>
<feature type="compositionally biased region" description="Low complexity" evidence="1">
    <location>
        <begin position="255"/>
        <end position="271"/>
    </location>
</feature>
<dbReference type="Proteomes" id="UP000053257">
    <property type="component" value="Unassembled WGS sequence"/>
</dbReference>
<feature type="region of interest" description="Disordered" evidence="1">
    <location>
        <begin position="243"/>
        <end position="286"/>
    </location>
</feature>
<keyword evidence="3" id="KW-1185">Reference proteome</keyword>
<feature type="region of interest" description="Disordered" evidence="1">
    <location>
        <begin position="1"/>
        <end position="21"/>
    </location>
</feature>